<sequence>MHFAIITLLLFSSRLALAATVCNGHAEFCSRSYSNVSQIGSHDSAFVGSLPTENQGVSVSDQLDNGIRFLQAQTHNFLGIGLYLCHTSCFELNAGPLTNYLTTIRTWMDSNPNEVVTLLLTNGDGVSVSEFGSAMTSSGLARYAYTPPSQLSMDKWPTLGELIDSGTRLVMFLDSGADTTVVPYILPEFNYFFETAYDVTDATFSSCALDRPGGSNGDGLMMIVNHFLDVDILGILIPDDPADGTTNAATGPGSIGAQADLCYSTWGRSPNFILVDYSNKDDWSCGYTVIKAIDGYKSDRSLEEMVGDTLPGVHKLRPVTETARREFNEFKAKLRYDGNTTYLAYSKLAFDKRKRHWIYKCAWRYLRAAVEDPEKEYVNGMGEKKLGVIPLKLVTTSGIKLRK</sequence>
<organism evidence="2 3">
    <name type="scientific">Scytalidium lignicola</name>
    <name type="common">Hyphomycete</name>
    <dbReference type="NCBI Taxonomy" id="5539"/>
    <lineage>
        <taxon>Eukaryota</taxon>
        <taxon>Fungi</taxon>
        <taxon>Dikarya</taxon>
        <taxon>Ascomycota</taxon>
        <taxon>Pezizomycotina</taxon>
        <taxon>Leotiomycetes</taxon>
        <taxon>Leotiomycetes incertae sedis</taxon>
        <taxon>Scytalidium</taxon>
    </lineage>
</organism>
<keyword evidence="3" id="KW-1185">Reference proteome</keyword>
<feature type="chain" id="PRO_5017656975" description="PLC-like phosphodiesterase" evidence="1">
    <location>
        <begin position="19"/>
        <end position="403"/>
    </location>
</feature>
<dbReference type="PANTHER" id="PTHR13593:SF146">
    <property type="entry name" value="PLC-LIKE PHOSPHODIESTERASE"/>
    <property type="match status" value="1"/>
</dbReference>
<gene>
    <name evidence="2" type="ORF">B7463_g7802</name>
</gene>
<dbReference type="PANTHER" id="PTHR13593">
    <property type="match status" value="1"/>
</dbReference>
<feature type="non-terminal residue" evidence="2">
    <location>
        <position position="1"/>
    </location>
</feature>
<dbReference type="InterPro" id="IPR051057">
    <property type="entry name" value="PI-PLC_domain"/>
</dbReference>
<dbReference type="EMBL" id="NCSJ02000160">
    <property type="protein sequence ID" value="RFU28536.1"/>
    <property type="molecule type" value="Genomic_DNA"/>
</dbReference>
<dbReference type="GO" id="GO:0006629">
    <property type="term" value="P:lipid metabolic process"/>
    <property type="evidence" value="ECO:0007669"/>
    <property type="project" value="InterPro"/>
</dbReference>
<dbReference type="Proteomes" id="UP000258309">
    <property type="component" value="Unassembled WGS sequence"/>
</dbReference>
<evidence type="ECO:0000313" key="2">
    <source>
        <dbReference type="EMBL" id="RFU28536.1"/>
    </source>
</evidence>
<dbReference type="OMA" id="YYFETPF"/>
<comment type="caution">
    <text evidence="2">The sequence shown here is derived from an EMBL/GenBank/DDBJ whole genome shotgun (WGS) entry which is preliminary data.</text>
</comment>
<proteinExistence type="predicted"/>
<evidence type="ECO:0000313" key="3">
    <source>
        <dbReference type="Proteomes" id="UP000258309"/>
    </source>
</evidence>
<evidence type="ECO:0008006" key="4">
    <source>
        <dbReference type="Google" id="ProtNLM"/>
    </source>
</evidence>
<accession>A0A3E2H567</accession>
<reference evidence="2 3" key="1">
    <citation type="submission" date="2018-05" db="EMBL/GenBank/DDBJ databases">
        <title>Draft genome sequence of Scytalidium lignicola DSM 105466, a ubiquitous saprotrophic fungus.</title>
        <authorList>
            <person name="Buettner E."/>
            <person name="Gebauer A.M."/>
            <person name="Hofrichter M."/>
            <person name="Liers C."/>
            <person name="Kellner H."/>
        </authorList>
    </citation>
    <scope>NUCLEOTIDE SEQUENCE [LARGE SCALE GENOMIC DNA]</scope>
    <source>
        <strain evidence="2 3">DSM 105466</strain>
    </source>
</reference>
<dbReference type="InterPro" id="IPR017946">
    <property type="entry name" value="PLC-like_Pdiesterase_TIM-brl"/>
</dbReference>
<dbReference type="OrthoDB" id="7984201at2759"/>
<feature type="non-terminal residue" evidence="2">
    <location>
        <position position="403"/>
    </location>
</feature>
<dbReference type="Pfam" id="PF26146">
    <property type="entry name" value="PI-PLC_X"/>
    <property type="match status" value="1"/>
</dbReference>
<dbReference type="SUPFAM" id="SSF51695">
    <property type="entry name" value="PLC-like phosphodiesterases"/>
    <property type="match status" value="1"/>
</dbReference>
<dbReference type="STRING" id="5539.A0A3E2H567"/>
<evidence type="ECO:0000256" key="1">
    <source>
        <dbReference type="SAM" id="SignalP"/>
    </source>
</evidence>
<dbReference type="GO" id="GO:0008081">
    <property type="term" value="F:phosphoric diester hydrolase activity"/>
    <property type="evidence" value="ECO:0007669"/>
    <property type="project" value="InterPro"/>
</dbReference>
<keyword evidence="1" id="KW-0732">Signal</keyword>
<protein>
    <recommendedName>
        <fullName evidence="4">PLC-like phosphodiesterase</fullName>
    </recommendedName>
</protein>
<dbReference type="Gene3D" id="3.20.20.190">
    <property type="entry name" value="Phosphatidylinositol (PI) phosphodiesterase"/>
    <property type="match status" value="1"/>
</dbReference>
<dbReference type="AlphaFoldDB" id="A0A3E2H567"/>
<name>A0A3E2H567_SCYLI</name>
<feature type="signal peptide" evidence="1">
    <location>
        <begin position="1"/>
        <end position="18"/>
    </location>
</feature>